<dbReference type="Proteomes" id="UP001165960">
    <property type="component" value="Unassembled WGS sequence"/>
</dbReference>
<evidence type="ECO:0000313" key="2">
    <source>
        <dbReference type="Proteomes" id="UP001165960"/>
    </source>
</evidence>
<accession>A0ACC2RV95</accession>
<protein>
    <submittedName>
        <fullName evidence="1">Uncharacterized protein</fullName>
    </submittedName>
</protein>
<dbReference type="EMBL" id="QTSX02006476">
    <property type="protein sequence ID" value="KAJ9053952.1"/>
    <property type="molecule type" value="Genomic_DNA"/>
</dbReference>
<name>A0ACC2RV95_9FUNG</name>
<organism evidence="1 2">
    <name type="scientific">Entomophthora muscae</name>
    <dbReference type="NCBI Taxonomy" id="34485"/>
    <lineage>
        <taxon>Eukaryota</taxon>
        <taxon>Fungi</taxon>
        <taxon>Fungi incertae sedis</taxon>
        <taxon>Zoopagomycota</taxon>
        <taxon>Entomophthoromycotina</taxon>
        <taxon>Entomophthoromycetes</taxon>
        <taxon>Entomophthorales</taxon>
        <taxon>Entomophthoraceae</taxon>
        <taxon>Entomophthora</taxon>
    </lineage>
</organism>
<comment type="caution">
    <text evidence="1">The sequence shown here is derived from an EMBL/GenBank/DDBJ whole genome shotgun (WGS) entry which is preliminary data.</text>
</comment>
<gene>
    <name evidence="1" type="ORF">DSO57_1019303</name>
</gene>
<proteinExistence type="predicted"/>
<sequence>MRLERRIVRGYDSKPFSHKFMVSIHYEDLHSCGGTLYKQDTVITAAHCSEEDIRLFDVLVHRHDFQKTDEEEHGSRYKIKEFITHPDYSLLGVKNDIAIVRLDRKGHIRTRVILDDAGISEMEGMELTLLGWGLNEHGEYPNILQETKLPILDIEYCKAQYATLGYRISEAMVFCAGFAKAQSDSCNADSGGPIFLVSSNHVVLVGVVSWGEGCAKDGFPGFYTRVSSYIPWILATV</sequence>
<reference evidence="1" key="1">
    <citation type="submission" date="2022-04" db="EMBL/GenBank/DDBJ databases">
        <title>Genome of the entomopathogenic fungus Entomophthora muscae.</title>
        <authorList>
            <person name="Elya C."/>
            <person name="Lovett B.R."/>
            <person name="Lee E."/>
            <person name="Macias A.M."/>
            <person name="Hajek A.E."/>
            <person name="De Bivort B.L."/>
            <person name="Kasson M.T."/>
            <person name="De Fine Licht H.H."/>
            <person name="Stajich J.E."/>
        </authorList>
    </citation>
    <scope>NUCLEOTIDE SEQUENCE</scope>
    <source>
        <strain evidence="1">Berkeley</strain>
    </source>
</reference>
<keyword evidence="2" id="KW-1185">Reference proteome</keyword>
<evidence type="ECO:0000313" key="1">
    <source>
        <dbReference type="EMBL" id="KAJ9053952.1"/>
    </source>
</evidence>